<dbReference type="RefSeq" id="WP_156333771.1">
    <property type="nucleotide sequence ID" value="NZ_DAWCMB010000336.1"/>
</dbReference>
<sequence length="375" mass="43142">MKKLTLIADVLLISLSAGLFLPNSTINMAKYQSDNNKSLITEKDNITPEEVMDNQIPDELYDVGNEDQWYISQAVRRAVDKEEADNNAELFRKDDTSIVNCREIKDKEDNILRYIYKYSDGGYCISGSDIGYRSASYTQLKYEYYIPTQYGIKMSDESWYQLDELDDLSKEDCLADVSNILAELEIEVCDEPDIYVIDVDSQKKVKAKLQLTSELDDWTKDDECYCMIFKRKLDNQTMSDVAFDNILKSGVPTQVKVIYGKQGLIYLDTSYQYDFITKEDVKDKVISYDTAVNIAMTKYDYVSEQNIIRAELQYIPQVTGGDGIDYNTRYEIAPYWVIVIEIPSVIGENASKNEIIFVNAIDKTVYKDTFSNVIR</sequence>
<accession>A0ABV1BXL8</accession>
<protein>
    <submittedName>
        <fullName evidence="1">Uncharacterized protein</fullName>
    </submittedName>
</protein>
<comment type="caution">
    <text evidence="1">The sequence shown here is derived from an EMBL/GenBank/DDBJ whole genome shotgun (WGS) entry which is preliminary data.</text>
</comment>
<dbReference type="EMBL" id="JBBMER010000009">
    <property type="protein sequence ID" value="MEQ2380476.1"/>
    <property type="molecule type" value="Genomic_DNA"/>
</dbReference>
<name>A0ABV1BXL8_9FIRM</name>
<keyword evidence="2" id="KW-1185">Reference proteome</keyword>
<reference evidence="1 2" key="1">
    <citation type="submission" date="2024-03" db="EMBL/GenBank/DDBJ databases">
        <title>Human intestinal bacterial collection.</title>
        <authorList>
            <person name="Pauvert C."/>
            <person name="Hitch T.C.A."/>
            <person name="Clavel T."/>
        </authorList>
    </citation>
    <scope>NUCLEOTIDE SEQUENCE [LARGE SCALE GENOMIC DNA]</scope>
    <source>
        <strain evidence="1 2">CLA-AA-H255</strain>
    </source>
</reference>
<dbReference type="Proteomes" id="UP001442364">
    <property type="component" value="Unassembled WGS sequence"/>
</dbReference>
<evidence type="ECO:0000313" key="2">
    <source>
        <dbReference type="Proteomes" id="UP001442364"/>
    </source>
</evidence>
<proteinExistence type="predicted"/>
<gene>
    <name evidence="1" type="ORF">WMO14_11455</name>
</gene>
<evidence type="ECO:0000313" key="1">
    <source>
        <dbReference type="EMBL" id="MEQ2380476.1"/>
    </source>
</evidence>
<organism evidence="1 2">
    <name type="scientific">[Lactobacillus] rogosae</name>
    <dbReference type="NCBI Taxonomy" id="706562"/>
    <lineage>
        <taxon>Bacteria</taxon>
        <taxon>Bacillati</taxon>
        <taxon>Bacillota</taxon>
        <taxon>Clostridia</taxon>
        <taxon>Lachnospirales</taxon>
        <taxon>Lachnospiraceae</taxon>
        <taxon>Lachnospira</taxon>
    </lineage>
</organism>